<evidence type="ECO:0000313" key="3">
    <source>
        <dbReference type="Proteomes" id="UP000604046"/>
    </source>
</evidence>
<evidence type="ECO:0000256" key="1">
    <source>
        <dbReference type="SAM" id="SignalP"/>
    </source>
</evidence>
<dbReference type="AlphaFoldDB" id="A0A812R0F7"/>
<proteinExistence type="predicted"/>
<comment type="caution">
    <text evidence="2">The sequence shown here is derived from an EMBL/GenBank/DDBJ whole genome shotgun (WGS) entry which is preliminary data.</text>
</comment>
<feature type="signal peptide" evidence="1">
    <location>
        <begin position="1"/>
        <end position="28"/>
    </location>
</feature>
<sequence length="961" mass="107462">MKCWIYGSPMHKGLPLLTVLVAASGTYSFSSREELRSALEDWVHTTANGTGRARVVAMYGKIEQWDVSSVTNMSRLCSDLWAPEENSNVFNEDISLWNTSEVTDMSRMFENADAFNQPIGSWDTAAVTNMSFMFRGAHVFDQPIASWDTSSVTNMSHMFEFAARFNQPLGAWDTSAVTDMSFMFRFARAFNRDISSWDTSAVSDMGSLFKDCDAFNQPIGSWNTSAVRDARDMFGGTKVFNQNISDWDTSAVTDMSGMFGFAEAFNQPVNAWDTSSVTTMSYMFAGTMAFNQPLDSWDTSAVTDMSHMFEYAVYFNQPIGSWNTSAVIDMSSMFSAAGPFDQPIGSWDTSAVTDMTGMFFDNYNFNQSISSWDTSAVTSMSYMFARAVSFNQPLDSWETSAVRTMSAMFLSEQVFNQPIDSWDTSAVVDMSSMLEYAVAFNQPIGSWDTSAVTDMSRMFKGAEAFNQPIGSWDTSSAKYMNSMFKDAKAFNQALGSWDTSALQQMNAMFEGADAFQLPPCAAGTAPAHNRLGCEPCEVGHYASANASRCQACPAGSYPVDRRSSCMPCPATQFSPGGLDTCHACSLPCLIIEDACVWWHLPLIAVGVAGLLVCRRLWTARRQARRAKKAETLMCQLYADLWCEHPAMLSDYALKFSRLGMDGVGFEKHLMSTRALQSERAGVGLGYLLSESFEQLATQRTGKQNPTFIDMKNAFWLADDPIGQDVVCPRDGKPGCALIDWIDRDDRREQTHFMSWTWQYSLAQVRSSLEAFRATTTLDSVRSGVFFFMCFFVNNQFRIIVEELTTGSANLEDVFETNLCRIGKMVAILDTYREPIYLSRIWTVYEQFVASKLKIPVTFVMPESASRLLHQEISRGDQGINNVMQCVSRVDSARSKAWKEEDEVKVKSMIQETVGFEHVDKHVTVAMVSWIGEVMRQKWQGLVDAARESRLGPGELTEQMHL</sequence>
<keyword evidence="1" id="KW-0732">Signal</keyword>
<dbReference type="SUPFAM" id="SSF57184">
    <property type="entry name" value="Growth factor receptor domain"/>
    <property type="match status" value="1"/>
</dbReference>
<dbReference type="OrthoDB" id="445726at2759"/>
<name>A0A812R0F7_9DINO</name>
<dbReference type="Proteomes" id="UP000604046">
    <property type="component" value="Unassembled WGS sequence"/>
</dbReference>
<dbReference type="SMART" id="SM01411">
    <property type="entry name" value="Ephrin_rec_like"/>
    <property type="match status" value="1"/>
</dbReference>
<reference evidence="2" key="1">
    <citation type="submission" date="2021-02" db="EMBL/GenBank/DDBJ databases">
        <authorList>
            <person name="Dougan E. K."/>
            <person name="Rhodes N."/>
            <person name="Thang M."/>
            <person name="Chan C."/>
        </authorList>
    </citation>
    <scope>NUCLEOTIDE SEQUENCE</scope>
</reference>
<organism evidence="2 3">
    <name type="scientific">Symbiodinium natans</name>
    <dbReference type="NCBI Taxonomy" id="878477"/>
    <lineage>
        <taxon>Eukaryota</taxon>
        <taxon>Sar</taxon>
        <taxon>Alveolata</taxon>
        <taxon>Dinophyceae</taxon>
        <taxon>Suessiales</taxon>
        <taxon>Symbiodiniaceae</taxon>
        <taxon>Symbiodinium</taxon>
    </lineage>
</organism>
<dbReference type="InterPro" id="IPR011889">
    <property type="entry name" value="Liste_lipo_26"/>
</dbReference>
<dbReference type="NCBIfam" id="TIGR02167">
    <property type="entry name" value="Liste_lipo_26"/>
    <property type="match status" value="8"/>
</dbReference>
<evidence type="ECO:0000313" key="2">
    <source>
        <dbReference type="EMBL" id="CAE7413124.1"/>
    </source>
</evidence>
<dbReference type="Pfam" id="PF03382">
    <property type="entry name" value="DUF285"/>
    <property type="match status" value="3"/>
</dbReference>
<dbReference type="InterPro" id="IPR009030">
    <property type="entry name" value="Growth_fac_rcpt_cys_sf"/>
</dbReference>
<accession>A0A812R0F7</accession>
<protein>
    <submittedName>
        <fullName evidence="2">Uncharacterized protein</fullName>
    </submittedName>
</protein>
<dbReference type="InterPro" id="IPR005046">
    <property type="entry name" value="DUF285"/>
</dbReference>
<feature type="chain" id="PRO_5032282379" evidence="1">
    <location>
        <begin position="29"/>
        <end position="961"/>
    </location>
</feature>
<keyword evidence="3" id="KW-1185">Reference proteome</keyword>
<gene>
    <name evidence="2" type="ORF">SNAT2548_LOCUS22469</name>
</gene>
<dbReference type="EMBL" id="CAJNDS010002290">
    <property type="protein sequence ID" value="CAE7413124.1"/>
    <property type="molecule type" value="Genomic_DNA"/>
</dbReference>